<evidence type="ECO:0000313" key="2">
    <source>
        <dbReference type="Proteomes" id="UP000002514"/>
    </source>
</evidence>
<reference evidence="2" key="1">
    <citation type="journal article" date="2003" name="Nat. Biotechnol.">
        <title>The genome sequence of the entomopathogenic bacterium Photorhabdus luminescens.</title>
        <authorList>
            <person name="Duchaud E."/>
            <person name="Rusniok C."/>
            <person name="Frangeul L."/>
            <person name="Buchrieser C."/>
            <person name="Givaudan A."/>
            <person name="Taourit S."/>
            <person name="Bocs S."/>
            <person name="Boursaux-Eude C."/>
            <person name="Chandler M."/>
            <person name="Charles J.-F."/>
            <person name="Dassa E."/>
            <person name="Derose R."/>
            <person name="Derzelle S."/>
            <person name="Freyssinet G."/>
            <person name="Gaudriault S."/>
            <person name="Medigue C."/>
            <person name="Lanois A."/>
            <person name="Powell K."/>
            <person name="Siguier P."/>
            <person name="Vincent R."/>
            <person name="Wingate V."/>
            <person name="Zouine M."/>
            <person name="Glaser P."/>
            <person name="Boemare N."/>
            <person name="Danchin A."/>
            <person name="Kunst F."/>
        </authorList>
    </citation>
    <scope>NUCLEOTIDE SEQUENCE [LARGE SCALE GENOMIC DNA]</scope>
    <source>
        <strain evidence="2">DSM 15139 / CIP 105565 / TT01</strain>
    </source>
</reference>
<organism evidence="1 2">
    <name type="scientific">Photorhabdus laumondii subsp. laumondii (strain DSM 15139 / CIP 105565 / TT01)</name>
    <name type="common">Photorhabdus luminescens subsp. laumondii</name>
    <dbReference type="NCBI Taxonomy" id="243265"/>
    <lineage>
        <taxon>Bacteria</taxon>
        <taxon>Pseudomonadati</taxon>
        <taxon>Pseudomonadota</taxon>
        <taxon>Gammaproteobacteria</taxon>
        <taxon>Enterobacterales</taxon>
        <taxon>Morganellaceae</taxon>
        <taxon>Photorhabdus</taxon>
    </lineage>
</organism>
<proteinExistence type="predicted"/>
<dbReference type="KEGG" id="plu:plu3133"/>
<name>Q7N2E8_PHOLL</name>
<evidence type="ECO:0000313" key="1">
    <source>
        <dbReference type="EMBL" id="CAE15507.1"/>
    </source>
</evidence>
<dbReference type="Proteomes" id="UP000002514">
    <property type="component" value="Chromosome"/>
</dbReference>
<accession>Q7N2E8</accession>
<gene>
    <name evidence="1" type="ordered locus">plu3133</name>
</gene>
<dbReference type="EMBL" id="BX571869">
    <property type="protein sequence ID" value="CAE15507.1"/>
    <property type="molecule type" value="Genomic_DNA"/>
</dbReference>
<dbReference type="HOGENOM" id="CLU_2143501_0_0_6"/>
<keyword evidence="2" id="KW-1185">Reference proteome</keyword>
<protein>
    <submittedName>
        <fullName evidence="1">Photorhabdus luminescens subsp. laumondii TTO1 complete genome segment 11/17</fullName>
    </submittedName>
</protein>
<sequence>MNAIHLNEFLTCIRIIITTLSKYRLPPDNIFRMKSNDLPITKLKLSIAHHPIYSFSGQPSAHSISEWDLGQQQGIRQALINKITADLINKGCHEFCSDAKISNKRSHQAHEH</sequence>
<dbReference type="AlphaFoldDB" id="Q7N2E8"/>